<dbReference type="GO" id="GO:0003700">
    <property type="term" value="F:DNA-binding transcription factor activity"/>
    <property type="evidence" value="ECO:0007669"/>
    <property type="project" value="InterPro"/>
</dbReference>
<keyword evidence="4" id="KW-0805">Transcription regulation</keyword>
<comment type="similarity">
    <text evidence="1">Belongs to the Fur family.</text>
</comment>
<comment type="caution">
    <text evidence="9">The sequence shown here is derived from an EMBL/GenBank/DDBJ whole genome shotgun (WGS) entry which is preliminary data.</text>
</comment>
<dbReference type="GO" id="GO:0008270">
    <property type="term" value="F:zinc ion binding"/>
    <property type="evidence" value="ECO:0007669"/>
    <property type="project" value="TreeGrafter"/>
</dbReference>
<dbReference type="GO" id="GO:1900376">
    <property type="term" value="P:regulation of secondary metabolite biosynthetic process"/>
    <property type="evidence" value="ECO:0007669"/>
    <property type="project" value="TreeGrafter"/>
</dbReference>
<comment type="cofactor">
    <cofactor evidence="7">
        <name>Zn(2+)</name>
        <dbReference type="ChEBI" id="CHEBI:29105"/>
    </cofactor>
    <text evidence="7">Binds 1 zinc ion per subunit.</text>
</comment>
<dbReference type="EMBL" id="LBTN01000030">
    <property type="protein sequence ID" value="KKQ39664.1"/>
    <property type="molecule type" value="Genomic_DNA"/>
</dbReference>
<evidence type="ECO:0000256" key="3">
    <source>
        <dbReference type="ARBA" id="ARBA00022833"/>
    </source>
</evidence>
<dbReference type="PANTHER" id="PTHR33202:SF7">
    <property type="entry name" value="FERRIC UPTAKE REGULATION PROTEIN"/>
    <property type="match status" value="1"/>
</dbReference>
<dbReference type="AlphaFoldDB" id="A0A0G0JRZ6"/>
<evidence type="ECO:0000256" key="7">
    <source>
        <dbReference type="PIRSR" id="PIRSR602481-1"/>
    </source>
</evidence>
<evidence type="ECO:0000256" key="8">
    <source>
        <dbReference type="PIRSR" id="PIRSR602481-2"/>
    </source>
</evidence>
<feature type="binding site" evidence="7">
    <location>
        <position position="86"/>
    </location>
    <ligand>
        <name>Zn(2+)</name>
        <dbReference type="ChEBI" id="CHEBI:29105"/>
    </ligand>
</feature>
<keyword evidence="6" id="KW-0804">Transcription</keyword>
<evidence type="ECO:0000313" key="9">
    <source>
        <dbReference type="EMBL" id="KKQ39664.1"/>
    </source>
</evidence>
<comment type="cofactor">
    <cofactor evidence="8">
        <name>Mn(2+)</name>
        <dbReference type="ChEBI" id="CHEBI:29035"/>
    </cofactor>
    <cofactor evidence="8">
        <name>Fe(2+)</name>
        <dbReference type="ChEBI" id="CHEBI:29033"/>
    </cofactor>
    <text evidence="8">Binds 1 Mn(2+) or Fe(2+) ion per subunit.</text>
</comment>
<accession>A0A0G0JRZ6</accession>
<feature type="binding site" evidence="8">
    <location>
        <position position="112"/>
    </location>
    <ligand>
        <name>Fe cation</name>
        <dbReference type="ChEBI" id="CHEBI:24875"/>
    </ligand>
</feature>
<evidence type="ECO:0000256" key="2">
    <source>
        <dbReference type="ARBA" id="ARBA00022491"/>
    </source>
</evidence>
<keyword evidence="7" id="KW-0479">Metal-binding</keyword>
<dbReference type="InterPro" id="IPR036388">
    <property type="entry name" value="WH-like_DNA-bd_sf"/>
</dbReference>
<evidence type="ECO:0000256" key="5">
    <source>
        <dbReference type="ARBA" id="ARBA00023125"/>
    </source>
</evidence>
<keyword evidence="2" id="KW-0678">Repressor</keyword>
<feature type="binding site" evidence="7">
    <location>
        <position position="120"/>
    </location>
    <ligand>
        <name>Zn(2+)</name>
        <dbReference type="ChEBI" id="CHEBI:29105"/>
    </ligand>
</feature>
<feature type="binding site" evidence="7">
    <location>
        <position position="89"/>
    </location>
    <ligand>
        <name>Zn(2+)</name>
        <dbReference type="ChEBI" id="CHEBI:29105"/>
    </ligand>
</feature>
<evidence type="ECO:0000256" key="1">
    <source>
        <dbReference type="ARBA" id="ARBA00007957"/>
    </source>
</evidence>
<evidence type="ECO:0000313" key="10">
    <source>
        <dbReference type="Proteomes" id="UP000034333"/>
    </source>
</evidence>
<dbReference type="Gene3D" id="3.30.1490.190">
    <property type="match status" value="1"/>
</dbReference>
<evidence type="ECO:0000256" key="6">
    <source>
        <dbReference type="ARBA" id="ARBA00023163"/>
    </source>
</evidence>
<dbReference type="GO" id="GO:0000976">
    <property type="term" value="F:transcription cis-regulatory region binding"/>
    <property type="evidence" value="ECO:0007669"/>
    <property type="project" value="TreeGrafter"/>
</dbReference>
<proteinExistence type="inferred from homology"/>
<dbReference type="Proteomes" id="UP000034333">
    <property type="component" value="Unassembled WGS sequence"/>
</dbReference>
<reference evidence="9 10" key="1">
    <citation type="journal article" date="2015" name="Nature">
        <title>rRNA introns, odd ribosomes, and small enigmatic genomes across a large radiation of phyla.</title>
        <authorList>
            <person name="Brown C.T."/>
            <person name="Hug L.A."/>
            <person name="Thomas B.C."/>
            <person name="Sharon I."/>
            <person name="Castelle C.J."/>
            <person name="Singh A."/>
            <person name="Wilkins M.J."/>
            <person name="Williams K.H."/>
            <person name="Banfield J.F."/>
        </authorList>
    </citation>
    <scope>NUCLEOTIDE SEQUENCE [LARGE SCALE GENOMIC DNA]</scope>
</reference>
<dbReference type="STRING" id="1619036.US58_C0030G0005"/>
<feature type="binding site" evidence="7">
    <location>
        <position position="123"/>
    </location>
    <ligand>
        <name>Zn(2+)</name>
        <dbReference type="ChEBI" id="CHEBI:29105"/>
    </ligand>
</feature>
<keyword evidence="5" id="KW-0238">DNA-binding</keyword>
<gene>
    <name evidence="9" type="ORF">US58_C0030G0005</name>
</gene>
<dbReference type="InterPro" id="IPR043135">
    <property type="entry name" value="Fur_C"/>
</dbReference>
<dbReference type="Pfam" id="PF01475">
    <property type="entry name" value="FUR"/>
    <property type="match status" value="1"/>
</dbReference>
<dbReference type="PANTHER" id="PTHR33202">
    <property type="entry name" value="ZINC UPTAKE REGULATION PROTEIN"/>
    <property type="match status" value="1"/>
</dbReference>
<organism evidence="9 10">
    <name type="scientific">Candidatus Magasanikbacteria bacterium GW2011_GWA2_37_8</name>
    <dbReference type="NCBI Taxonomy" id="1619036"/>
    <lineage>
        <taxon>Bacteria</taxon>
        <taxon>Candidatus Magasanikiibacteriota</taxon>
    </lineage>
</organism>
<dbReference type="InterPro" id="IPR002481">
    <property type="entry name" value="FUR"/>
</dbReference>
<dbReference type="SUPFAM" id="SSF46785">
    <property type="entry name" value="Winged helix' DNA-binding domain"/>
    <property type="match status" value="1"/>
</dbReference>
<dbReference type="GO" id="GO:0045892">
    <property type="term" value="P:negative regulation of DNA-templated transcription"/>
    <property type="evidence" value="ECO:0007669"/>
    <property type="project" value="TreeGrafter"/>
</dbReference>
<protein>
    <submittedName>
        <fullName evidence="9">Ferric uptake regulation protein</fullName>
    </submittedName>
</protein>
<dbReference type="Gene3D" id="1.10.10.10">
    <property type="entry name" value="Winged helix-like DNA-binding domain superfamily/Winged helix DNA-binding domain"/>
    <property type="match status" value="1"/>
</dbReference>
<name>A0A0G0JRZ6_9BACT</name>
<sequence length="125" mass="14381">MEKLKKQLVKAGYKMTAPRIAVLEELSVSRHPISVRNLHKKIKAVNRASVYRTLNLLEESHLVNVEVIGKEKLYCLANVPHHHIICKQCGYMEEIKCNHNFGYFKNFSNIHHQLTLTGVCNKCAK</sequence>
<keyword evidence="8" id="KW-0408">Iron</keyword>
<dbReference type="InterPro" id="IPR036390">
    <property type="entry name" value="WH_DNA-bd_sf"/>
</dbReference>
<keyword evidence="3 7" id="KW-0862">Zinc</keyword>
<evidence type="ECO:0000256" key="4">
    <source>
        <dbReference type="ARBA" id="ARBA00023015"/>
    </source>
</evidence>